<organism evidence="2 3">
    <name type="scientific">Trinickia terrae</name>
    <dbReference type="NCBI Taxonomy" id="2571161"/>
    <lineage>
        <taxon>Bacteria</taxon>
        <taxon>Pseudomonadati</taxon>
        <taxon>Pseudomonadota</taxon>
        <taxon>Betaproteobacteria</taxon>
        <taxon>Burkholderiales</taxon>
        <taxon>Burkholderiaceae</taxon>
        <taxon>Trinickia</taxon>
    </lineage>
</organism>
<evidence type="ECO:0000313" key="3">
    <source>
        <dbReference type="Proteomes" id="UP000305539"/>
    </source>
</evidence>
<feature type="chain" id="PRO_5020363176" evidence="1">
    <location>
        <begin position="18"/>
        <end position="116"/>
    </location>
</feature>
<dbReference type="EMBL" id="SWJE01000005">
    <property type="protein sequence ID" value="TKC89320.1"/>
    <property type="molecule type" value="Genomic_DNA"/>
</dbReference>
<dbReference type="RefSeq" id="WP_136893966.1">
    <property type="nucleotide sequence ID" value="NZ_SWJE01000005.1"/>
</dbReference>
<keyword evidence="1" id="KW-0732">Signal</keyword>
<reference evidence="2 3" key="1">
    <citation type="submission" date="2019-04" db="EMBL/GenBank/DDBJ databases">
        <title>Trinickia sp. 7GSK02, isolated from subtropical forest soil.</title>
        <authorList>
            <person name="Gao Z.-H."/>
            <person name="Qiu L.-H."/>
        </authorList>
    </citation>
    <scope>NUCLEOTIDE SEQUENCE [LARGE SCALE GENOMIC DNA]</scope>
    <source>
        <strain evidence="2 3">7GSK02</strain>
    </source>
</reference>
<keyword evidence="3" id="KW-1185">Reference proteome</keyword>
<evidence type="ECO:0000256" key="1">
    <source>
        <dbReference type="SAM" id="SignalP"/>
    </source>
</evidence>
<protein>
    <submittedName>
        <fullName evidence="2">Uncharacterized protein</fullName>
    </submittedName>
</protein>
<evidence type="ECO:0000313" key="2">
    <source>
        <dbReference type="EMBL" id="TKC89320.1"/>
    </source>
</evidence>
<sequence length="116" mass="12627">MKRTLLLAIVVPSIAFASTISDFTSQVRWMSRTGQLLYGGPCHATFGTTGVAPTKPLAYTLSCPGYTEARIYIWTQTDLATVGDLPARVTQKQRRSISLLTAEGETLTFTIDPNAE</sequence>
<dbReference type="OrthoDB" id="9833548at2"/>
<feature type="signal peptide" evidence="1">
    <location>
        <begin position="1"/>
        <end position="17"/>
    </location>
</feature>
<comment type="caution">
    <text evidence="2">The sequence shown here is derived from an EMBL/GenBank/DDBJ whole genome shotgun (WGS) entry which is preliminary data.</text>
</comment>
<dbReference type="AlphaFoldDB" id="A0A4V5PIY9"/>
<accession>A0A4V5PIY9</accession>
<gene>
    <name evidence="2" type="ORF">FAZ69_10225</name>
</gene>
<name>A0A4V5PIY9_9BURK</name>
<proteinExistence type="predicted"/>
<dbReference type="Proteomes" id="UP000305539">
    <property type="component" value="Unassembled WGS sequence"/>
</dbReference>